<keyword evidence="2" id="KW-1185">Reference proteome</keyword>
<protein>
    <submittedName>
        <fullName evidence="1">Uncharacterized protein</fullName>
    </submittedName>
</protein>
<gene>
    <name evidence="1" type="ORF">Tco_0803410</name>
</gene>
<organism evidence="1 2">
    <name type="scientific">Tanacetum coccineum</name>
    <dbReference type="NCBI Taxonomy" id="301880"/>
    <lineage>
        <taxon>Eukaryota</taxon>
        <taxon>Viridiplantae</taxon>
        <taxon>Streptophyta</taxon>
        <taxon>Embryophyta</taxon>
        <taxon>Tracheophyta</taxon>
        <taxon>Spermatophyta</taxon>
        <taxon>Magnoliopsida</taxon>
        <taxon>eudicotyledons</taxon>
        <taxon>Gunneridae</taxon>
        <taxon>Pentapetalae</taxon>
        <taxon>asterids</taxon>
        <taxon>campanulids</taxon>
        <taxon>Asterales</taxon>
        <taxon>Asteraceae</taxon>
        <taxon>Asteroideae</taxon>
        <taxon>Anthemideae</taxon>
        <taxon>Anthemidinae</taxon>
        <taxon>Tanacetum</taxon>
    </lineage>
</organism>
<dbReference type="PANTHER" id="PTHR11439:SF495">
    <property type="entry name" value="REVERSE TRANSCRIPTASE, RNA-DEPENDENT DNA POLYMERASE-RELATED"/>
    <property type="match status" value="1"/>
</dbReference>
<reference evidence="1" key="1">
    <citation type="journal article" date="2022" name="Int. J. Mol. Sci.">
        <title>Draft Genome of Tanacetum Coccineum: Genomic Comparison of Closely Related Tanacetum-Family Plants.</title>
        <authorList>
            <person name="Yamashiro T."/>
            <person name="Shiraishi A."/>
            <person name="Nakayama K."/>
            <person name="Satake H."/>
        </authorList>
    </citation>
    <scope>NUCLEOTIDE SEQUENCE</scope>
</reference>
<reference evidence="1" key="2">
    <citation type="submission" date="2022-01" db="EMBL/GenBank/DDBJ databases">
        <authorList>
            <person name="Yamashiro T."/>
            <person name="Shiraishi A."/>
            <person name="Satake H."/>
            <person name="Nakayama K."/>
        </authorList>
    </citation>
    <scope>NUCLEOTIDE SEQUENCE</scope>
</reference>
<sequence>MIPSGLDAAMVVKSGLELRFQVTPKTSHLLAIKRIFRYLKGKPTLGLWYSRDSPFELCKEANFVLPPSTTKAEYVLLTICIIENPVQHSKTKHIEIRHHFIRDCNAKKLIQMVKIHTDHNVADLLTKGFDAGSKGSERLSHKELGDKMERAATTASSLEAETLIITSSVMANLEFCDTHNMVAYLLKPEGSEDFQQIFWQTASTSTLEDGEVEITATIDGQLKTITEASLRRHLKLEDADGISSLPNSEIFEQLALMGYASDSDKLTFQKGHFSPQWRFLIHTILHCLSPKKTAWEQFSSNSDTFITTLATVFILNQTTSKQDFKRNSTRDTSKSAINHQTALLSLHLKMILENVNNNVGELVGADEHKHTARCTALQALGAAVDAIEGLGAPQVYQR</sequence>
<evidence type="ECO:0000313" key="1">
    <source>
        <dbReference type="EMBL" id="GJS96442.1"/>
    </source>
</evidence>
<name>A0ABQ5A579_9ASTR</name>
<evidence type="ECO:0000313" key="2">
    <source>
        <dbReference type="Proteomes" id="UP001151760"/>
    </source>
</evidence>
<dbReference type="Proteomes" id="UP001151760">
    <property type="component" value="Unassembled WGS sequence"/>
</dbReference>
<dbReference type="PANTHER" id="PTHR11439">
    <property type="entry name" value="GAG-POL-RELATED RETROTRANSPOSON"/>
    <property type="match status" value="1"/>
</dbReference>
<proteinExistence type="predicted"/>
<dbReference type="EMBL" id="BQNB010011886">
    <property type="protein sequence ID" value="GJS96442.1"/>
    <property type="molecule type" value="Genomic_DNA"/>
</dbReference>
<comment type="caution">
    <text evidence="1">The sequence shown here is derived from an EMBL/GenBank/DDBJ whole genome shotgun (WGS) entry which is preliminary data.</text>
</comment>
<dbReference type="CDD" id="cd09272">
    <property type="entry name" value="RNase_HI_RT_Ty1"/>
    <property type="match status" value="1"/>
</dbReference>
<accession>A0ABQ5A579</accession>